<evidence type="ECO:0000313" key="2">
    <source>
        <dbReference type="EMBL" id="MBQ0827655.1"/>
    </source>
</evidence>
<protein>
    <submittedName>
        <fullName evidence="2">AAA family ATPase</fullName>
    </submittedName>
</protein>
<dbReference type="Proteomes" id="UP000677875">
    <property type="component" value="Unassembled WGS sequence"/>
</dbReference>
<dbReference type="AlphaFoldDB" id="A0A940XFV1"/>
<name>A0A940XFV1_9ACTN</name>
<dbReference type="InterPro" id="IPR027417">
    <property type="entry name" value="P-loop_NTPase"/>
</dbReference>
<organism evidence="2 3">
    <name type="scientific">Streptomyces tagetis</name>
    <dbReference type="NCBI Taxonomy" id="2820809"/>
    <lineage>
        <taxon>Bacteria</taxon>
        <taxon>Bacillati</taxon>
        <taxon>Actinomycetota</taxon>
        <taxon>Actinomycetes</taxon>
        <taxon>Kitasatosporales</taxon>
        <taxon>Streptomycetaceae</taxon>
        <taxon>Streptomyces</taxon>
    </lineage>
</organism>
<evidence type="ECO:0000313" key="3">
    <source>
        <dbReference type="Proteomes" id="UP000677875"/>
    </source>
</evidence>
<gene>
    <name evidence="2" type="ORF">J5Y05_14220</name>
</gene>
<feature type="compositionally biased region" description="Low complexity" evidence="1">
    <location>
        <begin position="305"/>
        <end position="316"/>
    </location>
</feature>
<feature type="region of interest" description="Disordered" evidence="1">
    <location>
        <begin position="296"/>
        <end position="338"/>
    </location>
</feature>
<proteinExistence type="predicted"/>
<sequence length="427" mass="45085">MTTFSFAPATRETAKARIALQGPGGSGKTKTALRMAEGLAKGGQIGLVDTERGSALKYAPVPGRPDIEAHEFAHLPMAFCSPENLIAAVKAAEEARLAVLIIDSWSHFWAGKGGLLARVEEEGKKISGGKFSAWDPVNRMEQDMLDALLGFPGHVIVTMRTKNDYELANGKVTKLGVKTVQREGAEYEVDVVIDMVEGVGTVTKTRYSVLTGARVHHPGEEFAEAILDQLGQGVDPVQVIVDELLGEGLTYRRALELHARAQARNLLGADLLHPKTGEPAKLGDLIREYGQAVKPATTGVTSPSARAADAEAAAAAYSGDPEPSDDMPGTSASAPAPVSAPQMRMMHACFAKVGLGAKDAREQRLRATALIIGRQIGSANELAKDEAQTLLDTLANYGERENGPADFAEMVQGLEDDAAQAAAADAA</sequence>
<comment type="caution">
    <text evidence="2">The sequence shown here is derived from an EMBL/GenBank/DDBJ whole genome shotgun (WGS) entry which is preliminary data.</text>
</comment>
<dbReference type="SUPFAM" id="SSF52540">
    <property type="entry name" value="P-loop containing nucleoside triphosphate hydrolases"/>
    <property type="match status" value="1"/>
</dbReference>
<reference evidence="2" key="1">
    <citation type="submission" date="2021-04" db="EMBL/GenBank/DDBJ databases">
        <title>Genome seq and assembly of Streptomyces sp. RG38.</title>
        <authorList>
            <person name="Chhetri G."/>
        </authorList>
    </citation>
    <scope>NUCLEOTIDE SEQUENCE</scope>
    <source>
        <strain evidence="2">RG38</strain>
    </source>
</reference>
<evidence type="ECO:0000256" key="1">
    <source>
        <dbReference type="SAM" id="MobiDB-lite"/>
    </source>
</evidence>
<dbReference type="EMBL" id="JAGPNL010000003">
    <property type="protein sequence ID" value="MBQ0827655.1"/>
    <property type="molecule type" value="Genomic_DNA"/>
</dbReference>
<accession>A0A940XFV1</accession>
<keyword evidence="3" id="KW-1185">Reference proteome</keyword>
<dbReference type="Pfam" id="PF13479">
    <property type="entry name" value="AAA_24"/>
    <property type="match status" value="1"/>
</dbReference>
<dbReference type="RefSeq" id="WP_210872203.1">
    <property type="nucleotide sequence ID" value="NZ_JAGPNL010000003.1"/>
</dbReference>